<proteinExistence type="inferred from homology"/>
<comment type="caution">
    <text evidence="8">The sequence shown here is derived from an EMBL/GenBank/DDBJ whole genome shotgun (WGS) entry which is preliminary data.</text>
</comment>
<reference evidence="9" key="1">
    <citation type="submission" date="2016-09" db="EMBL/GenBank/DDBJ databases">
        <authorList>
            <person name="Wan X."/>
            <person name="Hou S."/>
        </authorList>
    </citation>
    <scope>NUCLEOTIDE SEQUENCE [LARGE SCALE GENOMIC DNA]</scope>
    <source>
        <strain evidence="9">KH87</strain>
    </source>
</reference>
<dbReference type="Pfam" id="PF00908">
    <property type="entry name" value="dTDP_sugar_isom"/>
    <property type="match status" value="1"/>
</dbReference>
<dbReference type="Proteomes" id="UP000242258">
    <property type="component" value="Unassembled WGS sequence"/>
</dbReference>
<feature type="active site" description="Proton donor" evidence="5">
    <location>
        <position position="132"/>
    </location>
</feature>
<keyword evidence="9" id="KW-1185">Reference proteome</keyword>
<dbReference type="GO" id="GO:0000271">
    <property type="term" value="P:polysaccharide biosynthetic process"/>
    <property type="evidence" value="ECO:0007669"/>
    <property type="project" value="TreeGrafter"/>
</dbReference>
<dbReference type="PANTHER" id="PTHR21047">
    <property type="entry name" value="DTDP-6-DEOXY-D-GLUCOSE-3,5 EPIMERASE"/>
    <property type="match status" value="1"/>
</dbReference>
<gene>
    <name evidence="8" type="ORF">BI198_06170</name>
</gene>
<comment type="catalytic activity">
    <reaction evidence="1 7">
        <text>dTDP-4-dehydro-6-deoxy-alpha-D-glucose = dTDP-4-dehydro-beta-L-rhamnose</text>
        <dbReference type="Rhea" id="RHEA:16969"/>
        <dbReference type="ChEBI" id="CHEBI:57649"/>
        <dbReference type="ChEBI" id="CHEBI:62830"/>
        <dbReference type="EC" id="5.1.3.13"/>
    </reaction>
</comment>
<dbReference type="CDD" id="cd00438">
    <property type="entry name" value="cupin_RmlC"/>
    <property type="match status" value="1"/>
</dbReference>
<dbReference type="GO" id="GO:0005829">
    <property type="term" value="C:cytosol"/>
    <property type="evidence" value="ECO:0007669"/>
    <property type="project" value="TreeGrafter"/>
</dbReference>
<dbReference type="UniPathway" id="UPA00124"/>
<comment type="similarity">
    <text evidence="7">Belongs to the dTDP-4-dehydrorhamnose 3,5-epimerase family.</text>
</comment>
<protein>
    <recommendedName>
        <fullName evidence="4 7">dTDP-4-dehydrorhamnose 3,5-epimerase</fullName>
        <ecNumber evidence="3 7">5.1.3.13</ecNumber>
    </recommendedName>
    <alternativeName>
        <fullName evidence="7">Thymidine diphospho-4-keto-rhamnose 3,5-epimerase</fullName>
    </alternativeName>
</protein>
<dbReference type="SUPFAM" id="SSF51182">
    <property type="entry name" value="RmlC-like cupins"/>
    <property type="match status" value="1"/>
</dbReference>
<dbReference type="STRING" id="1628148.BI198_06170"/>
<accession>A0A1E7Q4S9</accession>
<evidence type="ECO:0000256" key="5">
    <source>
        <dbReference type="PIRSR" id="PIRSR600888-1"/>
    </source>
</evidence>
<comment type="subunit">
    <text evidence="7">Homodimer.</text>
</comment>
<dbReference type="PANTHER" id="PTHR21047:SF2">
    <property type="entry name" value="THYMIDINE DIPHOSPHO-4-KETO-RHAMNOSE 3,5-EPIMERASE"/>
    <property type="match status" value="1"/>
</dbReference>
<dbReference type="Gene3D" id="2.60.120.10">
    <property type="entry name" value="Jelly Rolls"/>
    <property type="match status" value="1"/>
</dbReference>
<feature type="site" description="Participates in a stacking interaction with the thymidine ring of dTDP-4-oxo-6-deoxyglucose" evidence="6">
    <location>
        <position position="138"/>
    </location>
</feature>
<dbReference type="NCBIfam" id="TIGR01221">
    <property type="entry name" value="rmlC"/>
    <property type="match status" value="1"/>
</dbReference>
<dbReference type="EC" id="5.1.3.13" evidence="3 7"/>
<dbReference type="RefSeq" id="WP_070048768.1">
    <property type="nucleotide sequence ID" value="NZ_CBCSDO010000006.1"/>
</dbReference>
<evidence type="ECO:0000256" key="1">
    <source>
        <dbReference type="ARBA" id="ARBA00001298"/>
    </source>
</evidence>
<dbReference type="InterPro" id="IPR000888">
    <property type="entry name" value="RmlC-like"/>
</dbReference>
<feature type="active site" description="Proton acceptor" evidence="5">
    <location>
        <position position="62"/>
    </location>
</feature>
<dbReference type="GO" id="GO:0008830">
    <property type="term" value="F:dTDP-4-dehydrorhamnose 3,5-epimerase activity"/>
    <property type="evidence" value="ECO:0007669"/>
    <property type="project" value="UniProtKB-UniRule"/>
</dbReference>
<dbReference type="AlphaFoldDB" id="A0A1E7Q4S9"/>
<dbReference type="EMBL" id="MKEK01000001">
    <property type="protein sequence ID" value="OEY69202.1"/>
    <property type="molecule type" value="Genomic_DNA"/>
</dbReference>
<comment type="function">
    <text evidence="2 7">Catalyzes the epimerization of the C3' and C5'positions of dTDP-6-deoxy-D-xylo-4-hexulose, forming dTDP-6-deoxy-L-lyxo-4-hexulose.</text>
</comment>
<evidence type="ECO:0000256" key="4">
    <source>
        <dbReference type="ARBA" id="ARBA00019595"/>
    </source>
</evidence>
<comment type="pathway">
    <text evidence="7">Carbohydrate biosynthesis; dTDP-L-rhamnose biosynthesis.</text>
</comment>
<name>A0A1E7Q4S9_9GAMM</name>
<evidence type="ECO:0000256" key="2">
    <source>
        <dbReference type="ARBA" id="ARBA00001997"/>
    </source>
</evidence>
<dbReference type="GO" id="GO:0019305">
    <property type="term" value="P:dTDP-rhamnose biosynthetic process"/>
    <property type="evidence" value="ECO:0007669"/>
    <property type="project" value="UniProtKB-UniRule"/>
</dbReference>
<dbReference type="OrthoDB" id="9800680at2"/>
<dbReference type="InterPro" id="IPR014710">
    <property type="entry name" value="RmlC-like_jellyroll"/>
</dbReference>
<evidence type="ECO:0000256" key="6">
    <source>
        <dbReference type="PIRSR" id="PIRSR600888-3"/>
    </source>
</evidence>
<keyword evidence="7" id="KW-0413">Isomerase</keyword>
<evidence type="ECO:0000256" key="3">
    <source>
        <dbReference type="ARBA" id="ARBA00012098"/>
    </source>
</evidence>
<dbReference type="InterPro" id="IPR011051">
    <property type="entry name" value="RmlC_Cupin_sf"/>
</dbReference>
<sequence>MLSQSLQLPEVLLLTPKVHSDERGYFFECFRQQQLQQLLERDIQFVQENQSRSSFGVLRGLHYQRQPQAQAKLVRVVEGEVLDVVVDIRHGSPRFGQTVQTVLSAENNHQLFIPHGFAHGFLVLSPQATVVYKVDNYYSAQHDAGLAYNDANLAINWPLSAKQLVISTKDQQQPKLSQLQSEFNWK</sequence>
<evidence type="ECO:0000256" key="7">
    <source>
        <dbReference type="RuleBase" id="RU364069"/>
    </source>
</evidence>
<evidence type="ECO:0000313" key="8">
    <source>
        <dbReference type="EMBL" id="OEY69202.1"/>
    </source>
</evidence>
<organism evidence="8 9">
    <name type="scientific">Rheinheimera salexigens</name>
    <dbReference type="NCBI Taxonomy" id="1628148"/>
    <lineage>
        <taxon>Bacteria</taxon>
        <taxon>Pseudomonadati</taxon>
        <taxon>Pseudomonadota</taxon>
        <taxon>Gammaproteobacteria</taxon>
        <taxon>Chromatiales</taxon>
        <taxon>Chromatiaceae</taxon>
        <taxon>Rheinheimera</taxon>
    </lineage>
</organism>
<evidence type="ECO:0000313" key="9">
    <source>
        <dbReference type="Proteomes" id="UP000242258"/>
    </source>
</evidence>